<feature type="region of interest" description="Disordered" evidence="1">
    <location>
        <begin position="902"/>
        <end position="938"/>
    </location>
</feature>
<dbReference type="GO" id="GO:0090694">
    <property type="term" value="C:Scc2-Scc4 cohesin loading complex"/>
    <property type="evidence" value="ECO:0007669"/>
    <property type="project" value="TreeGrafter"/>
</dbReference>
<accession>A0A7R9DZ40</accession>
<feature type="compositionally biased region" description="Basic residues" evidence="1">
    <location>
        <begin position="914"/>
        <end position="927"/>
    </location>
</feature>
<dbReference type="GO" id="GO:0140588">
    <property type="term" value="P:chromatin looping"/>
    <property type="evidence" value="ECO:0007669"/>
    <property type="project" value="InterPro"/>
</dbReference>
<dbReference type="GO" id="GO:0071169">
    <property type="term" value="P:establishment of protein localization to chromatin"/>
    <property type="evidence" value="ECO:0007669"/>
    <property type="project" value="TreeGrafter"/>
</dbReference>
<dbReference type="GO" id="GO:0034087">
    <property type="term" value="P:establishment of mitotic sister chromatid cohesion"/>
    <property type="evidence" value="ECO:0007669"/>
    <property type="project" value="TreeGrafter"/>
</dbReference>
<dbReference type="GO" id="GO:0003682">
    <property type="term" value="F:chromatin binding"/>
    <property type="evidence" value="ECO:0007669"/>
    <property type="project" value="TreeGrafter"/>
</dbReference>
<organism evidence="2">
    <name type="scientific">Timema monikensis</name>
    <dbReference type="NCBI Taxonomy" id="170555"/>
    <lineage>
        <taxon>Eukaryota</taxon>
        <taxon>Metazoa</taxon>
        <taxon>Ecdysozoa</taxon>
        <taxon>Arthropoda</taxon>
        <taxon>Hexapoda</taxon>
        <taxon>Insecta</taxon>
        <taxon>Pterygota</taxon>
        <taxon>Neoptera</taxon>
        <taxon>Polyneoptera</taxon>
        <taxon>Phasmatodea</taxon>
        <taxon>Timematodea</taxon>
        <taxon>Timematoidea</taxon>
        <taxon>Timematidae</taxon>
        <taxon>Timema</taxon>
    </lineage>
</organism>
<evidence type="ECO:0000256" key="1">
    <source>
        <dbReference type="SAM" id="MobiDB-lite"/>
    </source>
</evidence>
<dbReference type="InterPro" id="IPR026003">
    <property type="entry name" value="Cohesin_HEAT"/>
</dbReference>
<dbReference type="EMBL" id="OB792789">
    <property type="protein sequence ID" value="CAD7424435.1"/>
    <property type="molecule type" value="Genomic_DNA"/>
</dbReference>
<dbReference type="PANTHER" id="PTHR21704:SF18">
    <property type="entry name" value="NIPPED-B-LIKE PROTEIN"/>
    <property type="match status" value="1"/>
</dbReference>
<dbReference type="GO" id="GO:0061775">
    <property type="term" value="F:cohesin loader activity"/>
    <property type="evidence" value="ECO:0007669"/>
    <property type="project" value="InterPro"/>
</dbReference>
<dbReference type="GO" id="GO:0010468">
    <property type="term" value="P:regulation of gene expression"/>
    <property type="evidence" value="ECO:0007669"/>
    <property type="project" value="InterPro"/>
</dbReference>
<feature type="region of interest" description="Disordered" evidence="1">
    <location>
        <begin position="142"/>
        <end position="169"/>
    </location>
</feature>
<dbReference type="AlphaFoldDB" id="A0A7R9DZ40"/>
<dbReference type="GO" id="GO:1990414">
    <property type="term" value="P:replication-born double-strand break repair via sister chromatid exchange"/>
    <property type="evidence" value="ECO:0007669"/>
    <property type="project" value="TreeGrafter"/>
</dbReference>
<dbReference type="InterPro" id="IPR033031">
    <property type="entry name" value="Scc2/Nipped-B"/>
</dbReference>
<evidence type="ECO:0000313" key="2">
    <source>
        <dbReference type="EMBL" id="CAD7424435.1"/>
    </source>
</evidence>
<dbReference type="SUPFAM" id="SSF48371">
    <property type="entry name" value="ARM repeat"/>
    <property type="match status" value="1"/>
</dbReference>
<gene>
    <name evidence="2" type="ORF">TMSB3V08_LOCUS1383</name>
</gene>
<sequence>MNGEIPSVPITTLAGISSLTDLLPEMPLPSPLPQTLSNKSLLFHPRVAEEAQILLSVRDDALVPQLVQSLVQTTSDHIELKDHYAATEAPVDQQQNIPELLKAILQRNPTVFKGCKADSPRLIHWSETSGFNSNCNRVSPASYGQASPTYASSSGSRHTPQGSPAPPASARLAVPLQEHPPILTPVTSNASVYRVSVITEQPKTMVHSANESLLSDSGISDMFNSSLINDRSLCKDGTGETLSIKLGSLPEVRTGSICGDADGTEDAKMPSSFEKDYGCAKVNDNNTIVELPCVHKPTNLEHTSRESILENLRETIADGTSLGAVNAIKTEEPPESPLVPRTKLRKVERKLIPVVEKLSTEELMETNTYLRFNRSIEAIFDNSEDLDLNMEQVVTTVALFILDDDADVPPEALIPKYQLQELCSEAAKLKTLCAMESVPSDRLVSLLNILEKNIRDGTRVSPIADPDDDEDESKLWLELTMERVMRAADASVTSLYIMTSPNMPKKIYLEDVIDRIVVFTKYQLQNTIYPSFDPVYRTDSKAKDIFIGNARKKRAHVKEVREKSILTLYNKLHELVGLLAELLNIQVLTDNAVLHASSMGVAPFFVENVNELQLSALKLVTTVSIIIFTKYEKHRRLLLDDILASIARLPSTKRSLRTYRLNSEEYIQMLTALVLQLIQCVVYLPDRLQLETKENTKEEVEEIEKKDNTVNVDRDVFIVNKYETATRTAANFLSVFLNKCGSKSEEIDYRPLFENFVQDLLTTVNKPEWPATELLLSLLGKLLVTNFVNKGIDMSLRVASLDYLGVVAARLRKDAVISQQRLGTIDQIIQEIKSEEQRELEEHGGDKKLFRQEKTDLDPEEERTQFLQRVLLDYLAVSGHNDQALTYARHFYLAQWYRDTTGENRPSSTGKNSNSKKKKKSRKKRKGSVGSSGEDEVEKNVEIQGDWGDCDIINKLKPLPFNIIGGVSKRSAESSIAIRTKAMKCLTMVVEADPSVLGRVDMQRGVKHSFLDHSTSVREAAVDLVGKFVLSCPDLIDKYYDMLSARILDTGVSVRKRVIKILKDICMESPEFPKIPEICVKMIRRVNDEEGK</sequence>
<feature type="compositionally biased region" description="Basic and acidic residues" evidence="1">
    <location>
        <begin position="836"/>
        <end position="857"/>
    </location>
</feature>
<reference evidence="2" key="1">
    <citation type="submission" date="2020-11" db="EMBL/GenBank/DDBJ databases">
        <authorList>
            <person name="Tran Van P."/>
        </authorList>
    </citation>
    <scope>NUCLEOTIDE SEQUENCE</scope>
</reference>
<dbReference type="PANTHER" id="PTHR21704">
    <property type="entry name" value="NIPPED-B-LIKE PROTEIN DELANGIN SCC2-RELATED"/>
    <property type="match status" value="1"/>
</dbReference>
<feature type="region of interest" description="Disordered" evidence="1">
    <location>
        <begin position="836"/>
        <end position="861"/>
    </location>
</feature>
<dbReference type="CDD" id="cd23958">
    <property type="entry name" value="SCC2"/>
    <property type="match status" value="1"/>
</dbReference>
<dbReference type="Pfam" id="PF12765">
    <property type="entry name" value="Cohesin_HEAT"/>
    <property type="match status" value="1"/>
</dbReference>
<feature type="compositionally biased region" description="Polar residues" evidence="1">
    <location>
        <begin position="142"/>
        <end position="162"/>
    </location>
</feature>
<protein>
    <recommendedName>
        <fullName evidence="3">Nipped-B protein</fullName>
    </recommendedName>
</protein>
<name>A0A7R9DZ40_9NEOP</name>
<evidence type="ECO:0008006" key="3">
    <source>
        <dbReference type="Google" id="ProtNLM"/>
    </source>
</evidence>
<proteinExistence type="predicted"/>
<dbReference type="InterPro" id="IPR016024">
    <property type="entry name" value="ARM-type_fold"/>
</dbReference>